<dbReference type="InterPro" id="IPR002694">
    <property type="entry name" value="Znf_CHC2"/>
</dbReference>
<evidence type="ECO:0000313" key="2">
    <source>
        <dbReference type="EMBL" id="MBC5716849.1"/>
    </source>
</evidence>
<keyword evidence="3" id="KW-1185">Reference proteome</keyword>
<dbReference type="GO" id="GO:0003899">
    <property type="term" value="F:DNA-directed RNA polymerase activity"/>
    <property type="evidence" value="ECO:0007669"/>
    <property type="project" value="InterPro"/>
</dbReference>
<dbReference type="GO" id="GO:0008270">
    <property type="term" value="F:zinc ion binding"/>
    <property type="evidence" value="ECO:0007669"/>
    <property type="project" value="InterPro"/>
</dbReference>
<dbReference type="GO" id="GO:0006260">
    <property type="term" value="P:DNA replication"/>
    <property type="evidence" value="ECO:0007669"/>
    <property type="project" value="InterPro"/>
</dbReference>
<comment type="caution">
    <text evidence="2">The sequence shown here is derived from an EMBL/GenBank/DDBJ whole genome shotgun (WGS) entry which is preliminary data.</text>
</comment>
<dbReference type="Proteomes" id="UP000602260">
    <property type="component" value="Unassembled WGS sequence"/>
</dbReference>
<dbReference type="InterPro" id="IPR036977">
    <property type="entry name" value="DNA_primase_Znf_CHC2"/>
</dbReference>
<protein>
    <submittedName>
        <fullName evidence="2">DUF3854 domain-containing protein</fullName>
    </submittedName>
</protein>
<dbReference type="SUPFAM" id="SSF57783">
    <property type="entry name" value="Zinc beta-ribbon"/>
    <property type="match status" value="1"/>
</dbReference>
<dbReference type="GO" id="GO:0003677">
    <property type="term" value="F:DNA binding"/>
    <property type="evidence" value="ECO:0007669"/>
    <property type="project" value="InterPro"/>
</dbReference>
<feature type="domain" description="Zinc finger CHC2-type" evidence="1">
    <location>
        <begin position="12"/>
        <end position="88"/>
    </location>
</feature>
<dbReference type="AlphaFoldDB" id="A0A8J6M1K6"/>
<dbReference type="Gene3D" id="3.90.580.10">
    <property type="entry name" value="Zinc finger, CHC2-type domain"/>
    <property type="match status" value="1"/>
</dbReference>
<organism evidence="2 3">
    <name type="scientific">Flintibacter faecis</name>
    <dbReference type="NCBI Taxonomy" id="2763047"/>
    <lineage>
        <taxon>Bacteria</taxon>
        <taxon>Bacillati</taxon>
        <taxon>Bacillota</taxon>
        <taxon>Clostridia</taxon>
        <taxon>Eubacteriales</taxon>
        <taxon>Flintibacter</taxon>
    </lineage>
</organism>
<dbReference type="Pfam" id="PF01807">
    <property type="entry name" value="Zn_ribbon_DnaG"/>
    <property type="match status" value="1"/>
</dbReference>
<evidence type="ECO:0000259" key="1">
    <source>
        <dbReference type="Pfam" id="PF01807"/>
    </source>
</evidence>
<evidence type="ECO:0000313" key="3">
    <source>
        <dbReference type="Proteomes" id="UP000602260"/>
    </source>
</evidence>
<proteinExistence type="predicted"/>
<reference evidence="2" key="1">
    <citation type="submission" date="2020-08" db="EMBL/GenBank/DDBJ databases">
        <title>Genome public.</title>
        <authorList>
            <person name="Liu C."/>
            <person name="Sun Q."/>
        </authorList>
    </citation>
    <scope>NUCLEOTIDE SEQUENCE</scope>
    <source>
        <strain evidence="2">BX5</strain>
    </source>
</reference>
<gene>
    <name evidence="2" type="ORF">H8S55_05875</name>
</gene>
<dbReference type="RefSeq" id="WP_186878187.1">
    <property type="nucleotide sequence ID" value="NZ_JACOPN010000003.1"/>
</dbReference>
<name>A0A8J6M1K6_9FIRM</name>
<accession>A0A8J6M1K6</accession>
<dbReference type="EMBL" id="JACOPN010000003">
    <property type="protein sequence ID" value="MBC5716849.1"/>
    <property type="molecule type" value="Genomic_DNA"/>
</dbReference>
<sequence length="363" mass="41094">MGRIPDLPCDIEQVVDLLGIEVIRDTGTQLHCRCPFCADRKAHMNVKIRDNVFRCNRCGKGGGILHLYAEYCDVNLHTAYEELCKIFGPDGGEPVRKCKRKPRSIETVELPIASAEVRDNTYSNLLSLLTLCPTHQSALKERGLKSEEMELLCYRTTPTTRLKRIVTELLERGCILDGVPGFYCQKDSGQWVLDIRGSGIMLPDRNLLGQIEAIQVRLDKVYNQKFYNLTSVDQYYGTQSKCCPHYVGVHEGDEVVCLTEGVMKSDLAYSFAQGSPYECGFVGLTGIPSYSQYERALEELDSIGVKRINVMVDSDYQVKEEVRKARDRYIEMGAAAGFEMAPITWTQKQKGVDDLYKHLFRDK</sequence>